<keyword evidence="5" id="KW-1185">Reference proteome</keyword>
<feature type="compositionally biased region" description="Low complexity" evidence="3">
    <location>
        <begin position="77"/>
        <end position="90"/>
    </location>
</feature>
<dbReference type="Gene3D" id="2.60.40.2500">
    <property type="match status" value="1"/>
</dbReference>
<feature type="region of interest" description="Disordered" evidence="3">
    <location>
        <begin position="49"/>
        <end position="90"/>
    </location>
</feature>
<gene>
    <name evidence="4" type="ORF">ACFSC0_19930</name>
</gene>
<dbReference type="CDD" id="cd06911">
    <property type="entry name" value="VirB9_CagX_TrbG"/>
    <property type="match status" value="1"/>
</dbReference>
<comment type="caution">
    <text evidence="4">The sequence shown here is derived from an EMBL/GenBank/DDBJ whole genome shotgun (WGS) entry which is preliminary data.</text>
</comment>
<evidence type="ECO:0000313" key="5">
    <source>
        <dbReference type="Proteomes" id="UP001597237"/>
    </source>
</evidence>
<protein>
    <submittedName>
        <fullName evidence="4">TrbG/VirB9 family P-type conjugative transfer protein</fullName>
    </submittedName>
</protein>
<keyword evidence="2" id="KW-0732">Signal</keyword>
<proteinExistence type="inferred from homology"/>
<organism evidence="4 5">
    <name type="scientific">Phenylobacterium terrae</name>
    <dbReference type="NCBI Taxonomy" id="2665495"/>
    <lineage>
        <taxon>Bacteria</taxon>
        <taxon>Pseudomonadati</taxon>
        <taxon>Pseudomonadota</taxon>
        <taxon>Alphaproteobacteria</taxon>
        <taxon>Caulobacterales</taxon>
        <taxon>Caulobacteraceae</taxon>
        <taxon>Phenylobacterium</taxon>
    </lineage>
</organism>
<dbReference type="InterPro" id="IPR033645">
    <property type="entry name" value="VirB9/CagX/TrbG_C"/>
</dbReference>
<name>A0ABW4NAC4_9CAUL</name>
<accession>A0ABW4NAC4</accession>
<dbReference type="PROSITE" id="PS51257">
    <property type="entry name" value="PROKAR_LIPOPROTEIN"/>
    <property type="match status" value="1"/>
</dbReference>
<comment type="similarity">
    <text evidence="1">Belongs to the TrbG/VirB9 family.</text>
</comment>
<sequence>MDPGRRLTLAAALALAGCASTPDAPEGPRAAPAAAPSVSAQAALPAGYGVMAPIPNPPEQTPRIASADRPQARRRAAPAPASGRSAIAAANAQAREASRADSFVGGMQVFAYAPGRVFEVWTAPLRVTTLTLGPGETVIAKAAGDTVRWQIGETASGEGAAQRAHVLIKPLDAGLETNLVVTTNQRVYLVQLKSGPPESFNAAVAWDLGALAPPAAVVNEPPAADPLVTPDGPLEARYRISPQGRRPRWTPTGVVSDGTRTFIAFPPDLQADEAPALFVIAPSGEAQMVNYRQQGGLMVVDRVFDRAELRLGDRRPQVVRITRLAGGRT</sequence>
<evidence type="ECO:0000256" key="3">
    <source>
        <dbReference type="SAM" id="MobiDB-lite"/>
    </source>
</evidence>
<dbReference type="InterPro" id="IPR038161">
    <property type="entry name" value="VirB9/CagX/TrbG_C_sf"/>
</dbReference>
<dbReference type="RefSeq" id="WP_377281712.1">
    <property type="nucleotide sequence ID" value="NZ_JBHRSI010000004.1"/>
</dbReference>
<dbReference type="EMBL" id="JBHUEY010000012">
    <property type="protein sequence ID" value="MFD1785675.1"/>
    <property type="molecule type" value="Genomic_DNA"/>
</dbReference>
<evidence type="ECO:0000256" key="1">
    <source>
        <dbReference type="ARBA" id="ARBA00006135"/>
    </source>
</evidence>
<evidence type="ECO:0000256" key="2">
    <source>
        <dbReference type="ARBA" id="ARBA00022729"/>
    </source>
</evidence>
<evidence type="ECO:0000313" key="4">
    <source>
        <dbReference type="EMBL" id="MFD1785675.1"/>
    </source>
</evidence>
<dbReference type="Pfam" id="PF03524">
    <property type="entry name" value="CagX"/>
    <property type="match status" value="1"/>
</dbReference>
<reference evidence="5" key="1">
    <citation type="journal article" date="2019" name="Int. J. Syst. Evol. Microbiol.">
        <title>The Global Catalogue of Microorganisms (GCM) 10K type strain sequencing project: providing services to taxonomists for standard genome sequencing and annotation.</title>
        <authorList>
            <consortium name="The Broad Institute Genomics Platform"/>
            <consortium name="The Broad Institute Genome Sequencing Center for Infectious Disease"/>
            <person name="Wu L."/>
            <person name="Ma J."/>
        </authorList>
    </citation>
    <scope>NUCLEOTIDE SEQUENCE [LARGE SCALE GENOMIC DNA]</scope>
    <source>
        <strain evidence="5">DFY28</strain>
    </source>
</reference>
<dbReference type="Proteomes" id="UP001597237">
    <property type="component" value="Unassembled WGS sequence"/>
</dbReference>
<dbReference type="InterPro" id="IPR010258">
    <property type="entry name" value="Conjugal_tfr_TrbG/VirB9/CagX"/>
</dbReference>